<protein>
    <submittedName>
        <fullName evidence="7">NfeD-like C-terminal, partner-binding</fullName>
    </submittedName>
</protein>
<dbReference type="Proteomes" id="UP000053091">
    <property type="component" value="Unassembled WGS sequence"/>
</dbReference>
<dbReference type="InterPro" id="IPR012340">
    <property type="entry name" value="NA-bd_OB-fold"/>
</dbReference>
<evidence type="ECO:0000256" key="3">
    <source>
        <dbReference type="ARBA" id="ARBA00022989"/>
    </source>
</evidence>
<comment type="subcellular location">
    <subcellularLocation>
        <location evidence="1">Membrane</location>
        <topology evidence="1">Multi-pass membrane protein</topology>
    </subcellularLocation>
</comment>
<keyword evidence="2 5" id="KW-0812">Transmembrane</keyword>
<dbReference type="PANTHER" id="PTHR33507">
    <property type="entry name" value="INNER MEMBRANE PROTEIN YBBJ"/>
    <property type="match status" value="1"/>
</dbReference>
<evidence type="ECO:0000256" key="2">
    <source>
        <dbReference type="ARBA" id="ARBA00022692"/>
    </source>
</evidence>
<evidence type="ECO:0000259" key="6">
    <source>
        <dbReference type="Pfam" id="PF01957"/>
    </source>
</evidence>
<keyword evidence="4 5" id="KW-0472">Membrane</keyword>
<organism evidence="7">
    <name type="scientific">Lentimicrobium saccharophilum</name>
    <dbReference type="NCBI Taxonomy" id="1678841"/>
    <lineage>
        <taxon>Bacteria</taxon>
        <taxon>Pseudomonadati</taxon>
        <taxon>Bacteroidota</taxon>
        <taxon>Bacteroidia</taxon>
        <taxon>Bacteroidales</taxon>
        <taxon>Lentimicrobiaceae</taxon>
        <taxon>Lentimicrobium</taxon>
    </lineage>
</organism>
<evidence type="ECO:0000313" key="7">
    <source>
        <dbReference type="EMBL" id="GAP44494.1"/>
    </source>
</evidence>
<dbReference type="AlphaFoldDB" id="A0A0S7C2V7"/>
<proteinExistence type="predicted"/>
<reference evidence="7" key="1">
    <citation type="journal article" date="2015" name="Genome Announc.">
        <title>Draft Genome Sequence of Bacteroidales Strain TBC1, a Novel Isolate from a Methanogenic Wastewater Treatment System.</title>
        <authorList>
            <person name="Tourlousse D.M."/>
            <person name="Matsuura N."/>
            <person name="Sun L."/>
            <person name="Toyonaga M."/>
            <person name="Kuroda K."/>
            <person name="Ohashi A."/>
            <person name="Cruz R."/>
            <person name="Yamaguchi T."/>
            <person name="Sekiguchi Y."/>
        </authorList>
    </citation>
    <scope>NUCLEOTIDE SEQUENCE [LARGE SCALE GENOMIC DNA]</scope>
    <source>
        <strain evidence="7">TBC1</strain>
    </source>
</reference>
<evidence type="ECO:0000256" key="1">
    <source>
        <dbReference type="ARBA" id="ARBA00004141"/>
    </source>
</evidence>
<dbReference type="Pfam" id="PF01957">
    <property type="entry name" value="NfeD"/>
    <property type="match status" value="1"/>
</dbReference>
<evidence type="ECO:0000313" key="8">
    <source>
        <dbReference type="Proteomes" id="UP000053091"/>
    </source>
</evidence>
<dbReference type="InterPro" id="IPR052165">
    <property type="entry name" value="Membrane_assoc_protease"/>
</dbReference>
<dbReference type="InterPro" id="IPR002810">
    <property type="entry name" value="NfeD-like_C"/>
</dbReference>
<dbReference type="RefSeq" id="WP_062043884.1">
    <property type="nucleotide sequence ID" value="NZ_DF968183.1"/>
</dbReference>
<sequence length="154" mass="16997">MSLTLIIILIIAGLLFLLLEVLVIPGTTVVGIAGFALIIFSVWESYHVFGSPTGHFVLLGTIFFTILTIYLALKSKTWNRIMLKTEISGKVNEIDTTKVQAGDTGISVSRLTPGGKALINDEYYEVHTNGEFIDQESEIVVTHLADNKIFVKRK</sequence>
<dbReference type="Gene3D" id="2.40.50.140">
    <property type="entry name" value="Nucleic acid-binding proteins"/>
    <property type="match status" value="1"/>
</dbReference>
<evidence type="ECO:0000256" key="4">
    <source>
        <dbReference type="ARBA" id="ARBA00023136"/>
    </source>
</evidence>
<feature type="transmembrane region" description="Helical" evidence="5">
    <location>
        <begin position="6"/>
        <end position="24"/>
    </location>
</feature>
<feature type="domain" description="NfeD-like C-terminal" evidence="6">
    <location>
        <begin position="102"/>
        <end position="153"/>
    </location>
</feature>
<dbReference type="PANTHER" id="PTHR33507:SF3">
    <property type="entry name" value="INNER MEMBRANE PROTEIN YBBJ"/>
    <property type="match status" value="1"/>
</dbReference>
<keyword evidence="3 5" id="KW-1133">Transmembrane helix</keyword>
<gene>
    <name evidence="7" type="ORF">TBC1_12302</name>
</gene>
<name>A0A0S7C2V7_9BACT</name>
<feature type="transmembrane region" description="Helical" evidence="5">
    <location>
        <begin position="55"/>
        <end position="73"/>
    </location>
</feature>
<keyword evidence="8" id="KW-1185">Reference proteome</keyword>
<accession>A0A0S7C2V7</accession>
<dbReference type="OrthoDB" id="1120520at2"/>
<evidence type="ECO:0000256" key="5">
    <source>
        <dbReference type="SAM" id="Phobius"/>
    </source>
</evidence>
<dbReference type="STRING" id="1678841.TBC1_12302"/>
<dbReference type="GO" id="GO:0005886">
    <property type="term" value="C:plasma membrane"/>
    <property type="evidence" value="ECO:0007669"/>
    <property type="project" value="TreeGrafter"/>
</dbReference>
<dbReference type="EMBL" id="DF968183">
    <property type="protein sequence ID" value="GAP44494.1"/>
    <property type="molecule type" value="Genomic_DNA"/>
</dbReference>